<feature type="transmembrane region" description="Helical" evidence="1">
    <location>
        <begin position="186"/>
        <end position="218"/>
    </location>
</feature>
<feature type="transmembrane region" description="Helical" evidence="1">
    <location>
        <begin position="115"/>
        <end position="137"/>
    </location>
</feature>
<protein>
    <submittedName>
        <fullName evidence="2">Uncharacterized protein</fullName>
    </submittedName>
</protein>
<evidence type="ECO:0000313" key="3">
    <source>
        <dbReference type="Proteomes" id="UP000660668"/>
    </source>
</evidence>
<organism evidence="2 3">
    <name type="scientific">Nocardioides agariphilus</name>
    <dbReference type="NCBI Taxonomy" id="433664"/>
    <lineage>
        <taxon>Bacteria</taxon>
        <taxon>Bacillati</taxon>
        <taxon>Actinomycetota</taxon>
        <taxon>Actinomycetes</taxon>
        <taxon>Propionibacteriales</taxon>
        <taxon>Nocardioidaceae</taxon>
        <taxon>Nocardioides</taxon>
    </lineage>
</organism>
<reference evidence="2" key="1">
    <citation type="submission" date="2020-11" db="EMBL/GenBank/DDBJ databases">
        <title>Nocardioides cynanchi sp. nov., isolated from soil of rhizosphere of Cynanchum wilfordii.</title>
        <authorList>
            <person name="Lee J.-S."/>
            <person name="Suh M.K."/>
            <person name="Kim J.-S."/>
        </authorList>
    </citation>
    <scope>NUCLEOTIDE SEQUENCE</scope>
    <source>
        <strain evidence="2">KCTC 19276</strain>
    </source>
</reference>
<dbReference type="EMBL" id="JADKPO010000039">
    <property type="protein sequence ID" value="MBF4770127.1"/>
    <property type="molecule type" value="Genomic_DNA"/>
</dbReference>
<keyword evidence="3" id="KW-1185">Reference proteome</keyword>
<feature type="transmembrane region" description="Helical" evidence="1">
    <location>
        <begin position="21"/>
        <end position="42"/>
    </location>
</feature>
<dbReference type="Proteomes" id="UP000660668">
    <property type="component" value="Unassembled WGS sequence"/>
</dbReference>
<name>A0A930YK89_9ACTN</name>
<feature type="transmembrane region" description="Helical" evidence="1">
    <location>
        <begin position="149"/>
        <end position="174"/>
    </location>
</feature>
<accession>A0A930YK89</accession>
<evidence type="ECO:0000256" key="1">
    <source>
        <dbReference type="SAM" id="Phobius"/>
    </source>
</evidence>
<feature type="transmembrane region" description="Helical" evidence="1">
    <location>
        <begin position="82"/>
        <end position="103"/>
    </location>
</feature>
<keyword evidence="1" id="KW-0812">Transmembrane</keyword>
<proteinExistence type="predicted"/>
<keyword evidence="1" id="KW-0472">Membrane</keyword>
<dbReference type="RefSeq" id="WP_194698269.1">
    <property type="nucleotide sequence ID" value="NZ_JADKPO010000039.1"/>
</dbReference>
<sequence length="245" mass="27027">MTHPVSNLIDGLIDKLGETRIARFAWAMAWFALIGGQLHALARHNTEDGKADLDLPLTAAWSDPARKALAPLLEWSTPDQVYLTYGKLWLPVFVAFTLAAFVVRRHRSPYGLEKWAWRITLTGCVWGCLSVFGDYWLQWGKAAQEPLLTITFVFGLPAVLLLMVGSTVLGIALLRRGFRPRLSAWLLTLTLPGLFAITMVTSMGSITLPVAFAFAIAARHLQTVGDHRVEDLDSGTPRVGAHLNP</sequence>
<evidence type="ECO:0000313" key="2">
    <source>
        <dbReference type="EMBL" id="MBF4770127.1"/>
    </source>
</evidence>
<comment type="caution">
    <text evidence="2">The sequence shown here is derived from an EMBL/GenBank/DDBJ whole genome shotgun (WGS) entry which is preliminary data.</text>
</comment>
<dbReference type="AlphaFoldDB" id="A0A930YK89"/>
<keyword evidence="1" id="KW-1133">Transmembrane helix</keyword>
<gene>
    <name evidence="2" type="ORF">ISU10_20325</name>
</gene>